<dbReference type="GO" id="GO:0005886">
    <property type="term" value="C:plasma membrane"/>
    <property type="evidence" value="ECO:0007669"/>
    <property type="project" value="TreeGrafter"/>
</dbReference>
<accession>A0A0C1QFP3</accession>
<feature type="transmembrane region" description="Helical" evidence="1">
    <location>
        <begin position="6"/>
        <end position="27"/>
    </location>
</feature>
<gene>
    <name evidence="2" type="ORF">JF50_05065</name>
</gene>
<dbReference type="Pfam" id="PF04247">
    <property type="entry name" value="SirB"/>
    <property type="match status" value="1"/>
</dbReference>
<feature type="transmembrane region" description="Helical" evidence="1">
    <location>
        <begin position="99"/>
        <end position="117"/>
    </location>
</feature>
<dbReference type="PANTHER" id="PTHR39594:SF1">
    <property type="entry name" value="PROTEIN YCHQ"/>
    <property type="match status" value="1"/>
</dbReference>
<comment type="caution">
    <text evidence="2">The sequence shown here is derived from an EMBL/GenBank/DDBJ whole genome shotgun (WGS) entry which is preliminary data.</text>
</comment>
<proteinExistence type="predicted"/>
<evidence type="ECO:0000313" key="2">
    <source>
        <dbReference type="EMBL" id="KID58100.1"/>
    </source>
</evidence>
<dbReference type="AlphaFoldDB" id="A0A0C1QFP3"/>
<organism evidence="2 3">
    <name type="scientific">Pseudoalteromonas luteoviolacea</name>
    <dbReference type="NCBI Taxonomy" id="43657"/>
    <lineage>
        <taxon>Bacteria</taxon>
        <taxon>Pseudomonadati</taxon>
        <taxon>Pseudomonadota</taxon>
        <taxon>Gammaproteobacteria</taxon>
        <taxon>Alteromonadales</taxon>
        <taxon>Pseudoalteromonadaceae</taxon>
        <taxon>Pseudoalteromonas</taxon>
    </lineage>
</organism>
<dbReference type="RefSeq" id="WP_039608395.1">
    <property type="nucleotide sequence ID" value="NZ_JWIC01000004.1"/>
</dbReference>
<feature type="transmembrane region" description="Helical" evidence="1">
    <location>
        <begin position="39"/>
        <end position="60"/>
    </location>
</feature>
<evidence type="ECO:0000313" key="3">
    <source>
        <dbReference type="Proteomes" id="UP000031327"/>
    </source>
</evidence>
<reference evidence="2 3" key="1">
    <citation type="submission" date="2014-12" db="EMBL/GenBank/DDBJ databases">
        <title>Draft Genome Sequence of Pseudoalteromonas luteoviolacea HI1.</title>
        <authorList>
            <person name="Asahina A.Y."/>
            <person name="Hadfield M.G."/>
        </authorList>
    </citation>
    <scope>NUCLEOTIDE SEQUENCE [LARGE SCALE GENOMIC DNA]</scope>
    <source>
        <strain evidence="2 3">HI1</strain>
    </source>
</reference>
<dbReference type="Proteomes" id="UP000031327">
    <property type="component" value="Unassembled WGS sequence"/>
</dbReference>
<keyword evidence="1" id="KW-1133">Transmembrane helix</keyword>
<feature type="transmembrane region" description="Helical" evidence="1">
    <location>
        <begin position="72"/>
        <end position="90"/>
    </location>
</feature>
<keyword evidence="1" id="KW-0812">Transmembrane</keyword>
<sequence>MDYLALKHTHMVFAVLSIVLFYTRSVSRLATGKLAKNKLVFISSHGVDTLLLVSAVYLAVTLGMKPSSQPWLMEKIILVVGYIGLGFVIAKSKHKSKQIPALIGATASLLAIGYLASTKSAFIL</sequence>
<protein>
    <submittedName>
        <fullName evidence="2">Transcriptional regulator</fullName>
    </submittedName>
</protein>
<dbReference type="OrthoDB" id="5588650at2"/>
<name>A0A0C1QFP3_9GAMM</name>
<evidence type="ECO:0000256" key="1">
    <source>
        <dbReference type="SAM" id="Phobius"/>
    </source>
</evidence>
<dbReference type="PANTHER" id="PTHR39594">
    <property type="entry name" value="PROTEIN YCHQ"/>
    <property type="match status" value="1"/>
</dbReference>
<dbReference type="InterPro" id="IPR007360">
    <property type="entry name" value="SirB"/>
</dbReference>
<dbReference type="EMBL" id="JWIC01000004">
    <property type="protein sequence ID" value="KID58100.1"/>
    <property type="molecule type" value="Genomic_DNA"/>
</dbReference>
<keyword evidence="1" id="KW-0472">Membrane</keyword>
<dbReference type="PIRSF" id="PIRSF005610">
    <property type="entry name" value="SirB"/>
    <property type="match status" value="1"/>
</dbReference>